<sequence length="128" mass="14372">MTDHAAAYAEVAAALADYFDGLHFSDTERLRKIFHPEAIYACATEGKLLHLTMAEYFPIVDKRPSPASRSEPRVDRIVSIEFAGPVTAFAKLNCAIGPKHFTDFLTLVKLDGRWQIMAKVFHFDLQSN</sequence>
<accession>A0A9X1ADZ1</accession>
<organism evidence="1 2">
    <name type="scientific">Aminobacter anthyllidis</name>
    <dbReference type="NCBI Taxonomy" id="1035067"/>
    <lineage>
        <taxon>Bacteria</taxon>
        <taxon>Pseudomonadati</taxon>
        <taxon>Pseudomonadota</taxon>
        <taxon>Alphaproteobacteria</taxon>
        <taxon>Hyphomicrobiales</taxon>
        <taxon>Phyllobacteriaceae</taxon>
        <taxon>Aminobacter</taxon>
    </lineage>
</organism>
<reference evidence="1" key="2">
    <citation type="submission" date="2021-03" db="EMBL/GenBank/DDBJ databases">
        <authorList>
            <person name="Artuso I."/>
            <person name="Turrini P."/>
            <person name="Pirolo M."/>
            <person name="Lugli G.A."/>
            <person name="Ventura M."/>
            <person name="Visca P."/>
        </authorList>
    </citation>
    <scope>NUCLEOTIDE SEQUENCE</scope>
    <source>
        <strain evidence="1">LMG 26462</strain>
    </source>
</reference>
<gene>
    <name evidence="1" type="ORF">J1C56_21055</name>
</gene>
<evidence type="ECO:0000313" key="1">
    <source>
        <dbReference type="EMBL" id="MBT1158091.1"/>
    </source>
</evidence>
<comment type="caution">
    <text evidence="1">The sequence shown here is derived from an EMBL/GenBank/DDBJ whole genome shotgun (WGS) entry which is preliminary data.</text>
</comment>
<proteinExistence type="predicted"/>
<dbReference type="InterPro" id="IPR032710">
    <property type="entry name" value="NTF2-like_dom_sf"/>
</dbReference>
<reference evidence="1" key="1">
    <citation type="journal article" date="2021" name="Microorganisms">
        <title>Phylogenomic Reconstruction and Metabolic Potential of the Genus Aminobacter.</title>
        <authorList>
            <person name="Artuso I."/>
            <person name="Turrini P."/>
            <person name="Pirolo M."/>
            <person name="Lugli G.A."/>
            <person name="Ventura M."/>
            <person name="Visca P."/>
        </authorList>
    </citation>
    <scope>NUCLEOTIDE SEQUENCE</scope>
    <source>
        <strain evidence="1">LMG 26462</strain>
    </source>
</reference>
<dbReference type="Gene3D" id="3.10.450.50">
    <property type="match status" value="1"/>
</dbReference>
<dbReference type="SUPFAM" id="SSF54427">
    <property type="entry name" value="NTF2-like"/>
    <property type="match status" value="1"/>
</dbReference>
<protein>
    <submittedName>
        <fullName evidence="1">Nuclear transport factor 2 family protein</fullName>
    </submittedName>
</protein>
<dbReference type="Proteomes" id="UP001138921">
    <property type="component" value="Unassembled WGS sequence"/>
</dbReference>
<dbReference type="InterPro" id="IPR039437">
    <property type="entry name" value="FrzH/put_lumazine-bd"/>
</dbReference>
<evidence type="ECO:0000313" key="2">
    <source>
        <dbReference type="Proteomes" id="UP001138921"/>
    </source>
</evidence>
<dbReference type="AlphaFoldDB" id="A0A9X1ADZ1"/>
<name>A0A9X1ADZ1_9HYPH</name>
<keyword evidence="2" id="KW-1185">Reference proteome</keyword>
<dbReference type="Pfam" id="PF12893">
    <property type="entry name" value="Lumazine_bd_2"/>
    <property type="match status" value="1"/>
</dbReference>
<dbReference type="EMBL" id="JAFLWW010000006">
    <property type="protein sequence ID" value="MBT1158091.1"/>
    <property type="molecule type" value="Genomic_DNA"/>
</dbReference>